<evidence type="ECO:0000313" key="3">
    <source>
        <dbReference type="EMBL" id="SPD86254.1"/>
    </source>
</evidence>
<reference evidence="3 4" key="1">
    <citation type="submission" date="2018-02" db="EMBL/GenBank/DDBJ databases">
        <authorList>
            <person name="Cohen D.B."/>
            <person name="Kent A.D."/>
        </authorList>
    </citation>
    <scope>NUCLEOTIDE SEQUENCE [LARGE SCALE GENOMIC DNA]</scope>
    <source>
        <strain evidence="3">1</strain>
    </source>
</reference>
<feature type="transmembrane region" description="Helical" evidence="2">
    <location>
        <begin position="41"/>
        <end position="65"/>
    </location>
</feature>
<keyword evidence="2" id="KW-0472">Membrane</keyword>
<name>A0A2N9JFR4_9ACTN</name>
<evidence type="ECO:0000313" key="4">
    <source>
        <dbReference type="Proteomes" id="UP000238164"/>
    </source>
</evidence>
<accession>A0A2N9JFR4</accession>
<feature type="region of interest" description="Disordered" evidence="1">
    <location>
        <begin position="1"/>
        <end position="29"/>
    </location>
</feature>
<feature type="transmembrane region" description="Helical" evidence="2">
    <location>
        <begin position="388"/>
        <end position="410"/>
    </location>
</feature>
<feature type="transmembrane region" description="Helical" evidence="2">
    <location>
        <begin position="196"/>
        <end position="216"/>
    </location>
</feature>
<sequence length="418" mass="42309">MSATPVTTGRASAPVVGAPAPVPARRRSAPSSVRRLRGLQLGAVALILAFGAFAITALALSLTAASHASQSLTQYYRLADAQVQALQVQQSANTWALTPTSAVRQQLDQRLGTLATTLADAAAVSDDRDRVVPLTGALVSYAMTLQDALNAKGTDSAAIAAKADNQLTDDLITPLQAATAHAGDRVATDLTGNWKFWVLGGAVLAGAGLAAIGVALARASHRYLNIGLAAGLLCALVSAGVVWTVAGQAGTAASDFAGTSRAVLDNLTTARQSIHQARADELLSVGLQSAGGTYADRWSTGYNAAKNALADVPKSGTASNALLAYGTGHSTVANAIGKSQWAQAASAAVGSSAKAATSFDDLDTKLTALATSTRQPVTSSVTTLGTGVAGAIAGVIVFTLAGAGLTFWGVSRRIEEYR</sequence>
<keyword evidence="2" id="KW-0812">Transmembrane</keyword>
<keyword evidence="2" id="KW-1133">Transmembrane helix</keyword>
<feature type="compositionally biased region" description="Low complexity" evidence="1">
    <location>
        <begin position="9"/>
        <end position="19"/>
    </location>
</feature>
<protein>
    <submittedName>
        <fullName evidence="3">Uncharacterized protein</fullName>
    </submittedName>
</protein>
<evidence type="ECO:0000256" key="1">
    <source>
        <dbReference type="SAM" id="MobiDB-lite"/>
    </source>
</evidence>
<organism evidence="3 4">
    <name type="scientific">Micropruina glycogenica</name>
    <dbReference type="NCBI Taxonomy" id="75385"/>
    <lineage>
        <taxon>Bacteria</taxon>
        <taxon>Bacillati</taxon>
        <taxon>Actinomycetota</taxon>
        <taxon>Actinomycetes</taxon>
        <taxon>Propionibacteriales</taxon>
        <taxon>Nocardioidaceae</taxon>
        <taxon>Micropruina</taxon>
    </lineage>
</organism>
<dbReference type="AlphaFoldDB" id="A0A2N9JFR4"/>
<feature type="transmembrane region" description="Helical" evidence="2">
    <location>
        <begin position="223"/>
        <end position="246"/>
    </location>
</feature>
<keyword evidence="4" id="KW-1185">Reference proteome</keyword>
<evidence type="ECO:0000256" key="2">
    <source>
        <dbReference type="SAM" id="Phobius"/>
    </source>
</evidence>
<gene>
    <name evidence="3" type="ORF">MPLG2_1218</name>
</gene>
<dbReference type="Proteomes" id="UP000238164">
    <property type="component" value="Chromosome 1"/>
</dbReference>
<dbReference type="KEGG" id="mgg:MPLG2_1218"/>
<dbReference type="EMBL" id="LT985188">
    <property type="protein sequence ID" value="SPD86254.1"/>
    <property type="molecule type" value="Genomic_DNA"/>
</dbReference>
<proteinExistence type="predicted"/>
<dbReference type="RefSeq" id="WP_158680901.1">
    <property type="nucleotide sequence ID" value="NZ_BAAAGO010000018.1"/>
</dbReference>